<feature type="compositionally biased region" description="Acidic residues" evidence="3">
    <location>
        <begin position="98"/>
        <end position="123"/>
    </location>
</feature>
<dbReference type="RefSeq" id="WP_338003928.1">
    <property type="nucleotide sequence ID" value="NZ_JAOPKA010000006.1"/>
</dbReference>
<dbReference type="GO" id="GO:0004252">
    <property type="term" value="F:serine-type endopeptidase activity"/>
    <property type="evidence" value="ECO:0007669"/>
    <property type="project" value="TreeGrafter"/>
</dbReference>
<dbReference type="SUPFAM" id="SSF82171">
    <property type="entry name" value="DPP6 N-terminal domain-like"/>
    <property type="match status" value="1"/>
</dbReference>
<feature type="region of interest" description="Disordered" evidence="3">
    <location>
        <begin position="34"/>
        <end position="127"/>
    </location>
</feature>
<accession>A0AAP2Z0Z8</accession>
<keyword evidence="2" id="KW-0645">Protease</keyword>
<evidence type="ECO:0000256" key="2">
    <source>
        <dbReference type="ARBA" id="ARBA00022825"/>
    </source>
</evidence>
<dbReference type="Pfam" id="PF07676">
    <property type="entry name" value="PD40"/>
    <property type="match status" value="1"/>
</dbReference>
<dbReference type="PANTHER" id="PTHR42776">
    <property type="entry name" value="SERINE PEPTIDASE S9 FAMILY MEMBER"/>
    <property type="match status" value="1"/>
</dbReference>
<dbReference type="InterPro" id="IPR029058">
    <property type="entry name" value="AB_hydrolase_fold"/>
</dbReference>
<dbReference type="SUPFAM" id="SSF53474">
    <property type="entry name" value="alpha/beta-Hydrolases"/>
    <property type="match status" value="1"/>
</dbReference>
<dbReference type="AlphaFoldDB" id="A0AAP2Z0Z8"/>
<dbReference type="InterPro" id="IPR011659">
    <property type="entry name" value="WD40"/>
</dbReference>
<gene>
    <name evidence="5" type="ORF">OB960_11870</name>
</gene>
<evidence type="ECO:0000256" key="1">
    <source>
        <dbReference type="ARBA" id="ARBA00022801"/>
    </source>
</evidence>
<evidence type="ECO:0000313" key="6">
    <source>
        <dbReference type="Proteomes" id="UP001321018"/>
    </source>
</evidence>
<reference evidence="5" key="1">
    <citation type="submission" date="2022-09" db="EMBL/GenBank/DDBJ databases">
        <title>Enrichment on poylsaccharides allowed isolation of novel metabolic and taxonomic groups of Haloarchaea.</title>
        <authorList>
            <person name="Sorokin D.Y."/>
            <person name="Elcheninov A.G."/>
            <person name="Khizhniak T.V."/>
            <person name="Kolganova T.V."/>
            <person name="Kublanov I.V."/>
        </authorList>
    </citation>
    <scope>NUCLEOTIDE SEQUENCE</scope>
    <source>
        <strain evidence="5">AArc-xg1-1</strain>
    </source>
</reference>
<evidence type="ECO:0000259" key="4">
    <source>
        <dbReference type="Pfam" id="PF00326"/>
    </source>
</evidence>
<sequence>MTEAIPLEEYYDLTTVSELALSPDGQRVAFVTGEFDRDEDDTRRSLFVVPTDGSRRPHRLTRASDAGSPRWSPDGSSVGFLAARDEDVTVTLSSGGENEGDETDEDEDENADENANETSEADDDPKTQLWVFDLEYGGDARQVTTADTFEDGVSEFDWAPDGERVVVSARDPTEDEREYLDQREEGGPIETERLQHKYEGSGWLDTVRTFLFVVDCESRTASRLDDAHDGGGFVAESGGLQPRWSPGSDRIAFRSSRVDDPDDSYVVDLYTVAPSGDSLRVVTDSTLTVSNPEWNAAGDRLAFVGSDPENWYTPAELYVTDDELEDAQSVTDDLDRTITWGGAPRWLDDETLLVAIGDEGWSRLVRAPADGSSTDRVFDAQGRDRTLRHFDAEDGTVAVVLSHPGDGHDLHALAADDLETDDPELERLTALNDAELERWETPACERIRYESDDGTEIDALAYHPPAFDPDDPEPHPLVVSIHGGPMAYDEPLFTFADACWTSRGYVVLKPNYRGSTSYGADFCETLKGAWNTVEVEDILAGVDAMVDRGWADPDRLFCTGFSQGGVNTAYAITATDRFAAAAAEHGVYDMRSCFGTDDCHNWWENDFGLPWEESETYEEISSIAAVDRIDTPLLVTAGGEDWRCPSTQAEQLYLSVKKQGVPARLVLYPEERHNVGDPDRAVHRLEELTGWFERFDPVSENGA</sequence>
<dbReference type="PANTHER" id="PTHR42776:SF27">
    <property type="entry name" value="DIPEPTIDYL PEPTIDASE FAMILY MEMBER 6"/>
    <property type="match status" value="1"/>
</dbReference>
<dbReference type="Gene3D" id="2.120.10.30">
    <property type="entry name" value="TolB, C-terminal domain"/>
    <property type="match status" value="2"/>
</dbReference>
<organism evidence="5 6">
    <name type="scientific">Natronoglomus mannanivorans</name>
    <dbReference type="NCBI Taxonomy" id="2979990"/>
    <lineage>
        <taxon>Archaea</taxon>
        <taxon>Methanobacteriati</taxon>
        <taxon>Methanobacteriota</taxon>
        <taxon>Stenosarchaea group</taxon>
        <taxon>Halobacteria</taxon>
        <taxon>Halobacteriales</taxon>
        <taxon>Natrialbaceae</taxon>
        <taxon>Natronoglomus</taxon>
    </lineage>
</organism>
<dbReference type="EMBL" id="JAOPKA010000006">
    <property type="protein sequence ID" value="MCU4742094.1"/>
    <property type="molecule type" value="Genomic_DNA"/>
</dbReference>
<comment type="caution">
    <text evidence="5">The sequence shown here is derived from an EMBL/GenBank/DDBJ whole genome shotgun (WGS) entry which is preliminary data.</text>
</comment>
<dbReference type="InterPro" id="IPR011042">
    <property type="entry name" value="6-blade_b-propeller_TolB-like"/>
</dbReference>
<keyword evidence="2" id="KW-0720">Serine protease</keyword>
<name>A0AAP2Z0Z8_9EURY</name>
<protein>
    <submittedName>
        <fullName evidence="5">S9 family peptidase</fullName>
    </submittedName>
</protein>
<dbReference type="Pfam" id="PF00326">
    <property type="entry name" value="Peptidase_S9"/>
    <property type="match status" value="1"/>
</dbReference>
<dbReference type="Proteomes" id="UP001321018">
    <property type="component" value="Unassembled WGS sequence"/>
</dbReference>
<keyword evidence="1" id="KW-0378">Hydrolase</keyword>
<proteinExistence type="predicted"/>
<evidence type="ECO:0000313" key="5">
    <source>
        <dbReference type="EMBL" id="MCU4742094.1"/>
    </source>
</evidence>
<feature type="domain" description="Peptidase S9 prolyl oligopeptidase catalytic" evidence="4">
    <location>
        <begin position="499"/>
        <end position="694"/>
    </location>
</feature>
<dbReference type="GO" id="GO:0006508">
    <property type="term" value="P:proteolysis"/>
    <property type="evidence" value="ECO:0007669"/>
    <property type="project" value="InterPro"/>
</dbReference>
<dbReference type="InterPro" id="IPR001375">
    <property type="entry name" value="Peptidase_S9_cat"/>
</dbReference>
<dbReference type="Gene3D" id="3.40.50.1820">
    <property type="entry name" value="alpha/beta hydrolase"/>
    <property type="match status" value="1"/>
</dbReference>
<evidence type="ECO:0000256" key="3">
    <source>
        <dbReference type="SAM" id="MobiDB-lite"/>
    </source>
</evidence>